<dbReference type="PANTHER" id="PTHR24067">
    <property type="entry name" value="UBIQUITIN-CONJUGATING ENZYME E2"/>
    <property type="match status" value="1"/>
</dbReference>
<dbReference type="GeneID" id="28936592"/>
<evidence type="ECO:0000256" key="2">
    <source>
        <dbReference type="ARBA" id="ARBA00022786"/>
    </source>
</evidence>
<dbReference type="InterPro" id="IPR016135">
    <property type="entry name" value="UBQ-conjugating_enzyme/RWD"/>
</dbReference>
<comment type="similarity">
    <text evidence="4">Belongs to the ubiquitin-conjugating enzyme family.</text>
</comment>
<dbReference type="Proteomes" id="UP000054454">
    <property type="component" value="Unassembled WGS sequence"/>
</dbReference>
<dbReference type="Gene3D" id="3.10.110.10">
    <property type="entry name" value="Ubiquitin Conjugating Enzyme"/>
    <property type="match status" value="1"/>
</dbReference>
<accession>A0A0W4ZJM0</accession>
<evidence type="ECO:0000256" key="3">
    <source>
        <dbReference type="PROSITE-ProRule" id="PRU10133"/>
    </source>
</evidence>
<dbReference type="PROSITE" id="PS00183">
    <property type="entry name" value="UBC_1"/>
    <property type="match status" value="1"/>
</dbReference>
<protein>
    <recommendedName>
        <fullName evidence="5">UBC core domain-containing protein</fullName>
    </recommendedName>
</protein>
<dbReference type="RefSeq" id="XP_018226106.1">
    <property type="nucleotide sequence ID" value="XM_018370389.1"/>
</dbReference>
<comment type="caution">
    <text evidence="6">The sequence shown here is derived from an EMBL/GenBank/DDBJ whole genome shotgun (WGS) entry which is preliminary data.</text>
</comment>
<dbReference type="SMART" id="SM00212">
    <property type="entry name" value="UBCc"/>
    <property type="match status" value="1"/>
</dbReference>
<evidence type="ECO:0000259" key="5">
    <source>
        <dbReference type="PROSITE" id="PS50127"/>
    </source>
</evidence>
<evidence type="ECO:0000256" key="1">
    <source>
        <dbReference type="ARBA" id="ARBA00022679"/>
    </source>
</evidence>
<organism evidence="6 7">
    <name type="scientific">Pneumocystis carinii (strain B80)</name>
    <name type="common">Rat pneumocystis pneumonia agent</name>
    <name type="synonym">Pneumocystis carinii f. sp. carinii</name>
    <dbReference type="NCBI Taxonomy" id="1408658"/>
    <lineage>
        <taxon>Eukaryota</taxon>
        <taxon>Fungi</taxon>
        <taxon>Dikarya</taxon>
        <taxon>Ascomycota</taxon>
        <taxon>Taphrinomycotina</taxon>
        <taxon>Pneumocystomycetes</taxon>
        <taxon>Pneumocystaceae</taxon>
        <taxon>Pneumocystis</taxon>
    </lineage>
</organism>
<name>A0A0W4ZJM0_PNEC8</name>
<keyword evidence="2 4" id="KW-0833">Ubl conjugation pathway</keyword>
<dbReference type="GO" id="GO:0005524">
    <property type="term" value="F:ATP binding"/>
    <property type="evidence" value="ECO:0007669"/>
    <property type="project" value="UniProtKB-UniRule"/>
</dbReference>
<keyword evidence="7" id="KW-1185">Reference proteome</keyword>
<evidence type="ECO:0000313" key="6">
    <source>
        <dbReference type="EMBL" id="KTW28563.1"/>
    </source>
</evidence>
<gene>
    <name evidence="6" type="ORF">T552_01824</name>
</gene>
<dbReference type="OrthoDB" id="10069349at2759"/>
<sequence>MALSRPISHRIAKEIQSLWASPLEGVRLLEAGDTTLSEVQAYIFEGTPYEGGAFKLRLQFGAEYPSAPPKCHFMTKIFHPNVSSKGEVCVSILKKDWSPTVHVSHILLTVKCLLIHPNPESALNEEAGRLLLDNYESFCKHARLITSIHSIKPGIAWMELTGTHISSDFPTLTPLGDSNTTSNLSFGSENFAKGRENIPVTENNHDLDNKVLEKKKIDTRKRGLKRL</sequence>
<dbReference type="AlphaFoldDB" id="A0A0W4ZJM0"/>
<dbReference type="GO" id="GO:0061650">
    <property type="term" value="F:ubiquitin-like protein conjugating enzyme activity"/>
    <property type="evidence" value="ECO:0007669"/>
    <property type="project" value="UniProtKB-ARBA"/>
</dbReference>
<evidence type="ECO:0000313" key="7">
    <source>
        <dbReference type="Proteomes" id="UP000054454"/>
    </source>
</evidence>
<evidence type="ECO:0000256" key="4">
    <source>
        <dbReference type="RuleBase" id="RU362109"/>
    </source>
</evidence>
<feature type="active site" description="Glycyl thioester intermediate" evidence="3">
    <location>
        <position position="89"/>
    </location>
</feature>
<dbReference type="PROSITE" id="PS50127">
    <property type="entry name" value="UBC_2"/>
    <property type="match status" value="1"/>
</dbReference>
<feature type="domain" description="UBC core" evidence="5">
    <location>
        <begin position="6"/>
        <end position="151"/>
    </location>
</feature>
<keyword evidence="4" id="KW-0547">Nucleotide-binding</keyword>
<dbReference type="SUPFAM" id="SSF54495">
    <property type="entry name" value="UBC-like"/>
    <property type="match status" value="1"/>
</dbReference>
<reference evidence="7" key="1">
    <citation type="journal article" date="2016" name="Nat. Commun.">
        <title>Genome analysis of three Pneumocystis species reveals adaptation mechanisms to life exclusively in mammalian hosts.</title>
        <authorList>
            <person name="Ma L."/>
            <person name="Chen Z."/>
            <person name="Huang D.W."/>
            <person name="Kutty G."/>
            <person name="Ishihara M."/>
            <person name="Wang H."/>
            <person name="Abouelleil A."/>
            <person name="Bishop L."/>
            <person name="Davey E."/>
            <person name="Deng R."/>
            <person name="Deng X."/>
            <person name="Fan L."/>
            <person name="Fantoni G."/>
            <person name="Fitzgerald M."/>
            <person name="Gogineni E."/>
            <person name="Goldberg J.M."/>
            <person name="Handley G."/>
            <person name="Hu X."/>
            <person name="Huber C."/>
            <person name="Jiao X."/>
            <person name="Jones K."/>
            <person name="Levin J.Z."/>
            <person name="Liu Y."/>
            <person name="Macdonald P."/>
            <person name="Melnikov A."/>
            <person name="Raley C."/>
            <person name="Sassi M."/>
            <person name="Sherman B.T."/>
            <person name="Song X."/>
            <person name="Sykes S."/>
            <person name="Tran B."/>
            <person name="Walsh L."/>
            <person name="Xia Y."/>
            <person name="Yang J."/>
            <person name="Young S."/>
            <person name="Zeng Q."/>
            <person name="Zheng X."/>
            <person name="Stephens R."/>
            <person name="Nusbaum C."/>
            <person name="Birren B.W."/>
            <person name="Azadi P."/>
            <person name="Lempicki R.A."/>
            <person name="Cuomo C.A."/>
            <person name="Kovacs J.A."/>
        </authorList>
    </citation>
    <scope>NUCLEOTIDE SEQUENCE [LARGE SCALE GENOMIC DNA]</scope>
    <source>
        <strain evidence="7">B80</strain>
    </source>
</reference>
<dbReference type="VEuPathDB" id="FungiDB:T552_01824"/>
<dbReference type="EMBL" id="LFVZ01000007">
    <property type="protein sequence ID" value="KTW28563.1"/>
    <property type="molecule type" value="Genomic_DNA"/>
</dbReference>
<dbReference type="CDD" id="cd23804">
    <property type="entry name" value="UBCc_UBE2S"/>
    <property type="match status" value="1"/>
</dbReference>
<keyword evidence="4" id="KW-0067">ATP-binding</keyword>
<dbReference type="Pfam" id="PF00179">
    <property type="entry name" value="UQ_con"/>
    <property type="match status" value="1"/>
</dbReference>
<dbReference type="InterPro" id="IPR050113">
    <property type="entry name" value="Ub_conjugating_enzyme"/>
</dbReference>
<dbReference type="InterPro" id="IPR023313">
    <property type="entry name" value="UBQ-conjugating_AS"/>
</dbReference>
<keyword evidence="1" id="KW-0808">Transferase</keyword>
<dbReference type="InterPro" id="IPR000608">
    <property type="entry name" value="UBC"/>
</dbReference>
<proteinExistence type="inferred from homology"/>